<sequence>MKKSKSVQDWLSDIVRGRPVNQHVQNPDFPDEWVLKKVYPTLTERLSTARCLMQYTKKTTEDNSLEETYKSLIQKLPG</sequence>
<name>A0A6J5KZM6_9CAUD</name>
<organism evidence="1">
    <name type="scientific">uncultured Caudovirales phage</name>
    <dbReference type="NCBI Taxonomy" id="2100421"/>
    <lineage>
        <taxon>Viruses</taxon>
        <taxon>Duplodnaviria</taxon>
        <taxon>Heunggongvirae</taxon>
        <taxon>Uroviricota</taxon>
        <taxon>Caudoviricetes</taxon>
        <taxon>Peduoviridae</taxon>
        <taxon>Maltschvirus</taxon>
        <taxon>Maltschvirus maltsch</taxon>
    </lineage>
</organism>
<evidence type="ECO:0000313" key="1">
    <source>
        <dbReference type="EMBL" id="CAB4126715.1"/>
    </source>
</evidence>
<dbReference type="EMBL" id="LR796199">
    <property type="protein sequence ID" value="CAB4126715.1"/>
    <property type="molecule type" value="Genomic_DNA"/>
</dbReference>
<proteinExistence type="predicted"/>
<protein>
    <submittedName>
        <fullName evidence="1">Uncharacterized protein</fullName>
    </submittedName>
</protein>
<reference evidence="1" key="1">
    <citation type="submission" date="2020-04" db="EMBL/GenBank/DDBJ databases">
        <authorList>
            <person name="Chiriac C."/>
            <person name="Salcher M."/>
            <person name="Ghai R."/>
            <person name="Kavagutti S V."/>
        </authorList>
    </citation>
    <scope>NUCLEOTIDE SEQUENCE</scope>
</reference>
<gene>
    <name evidence="1" type="ORF">UFOVP81_19</name>
</gene>
<accession>A0A6J5KZM6</accession>